<reference evidence="6 7" key="1">
    <citation type="journal article" date="2024" name="bioRxiv">
        <title>A reference genome for Trichogramma kaykai: A tiny desert-dwelling parasitoid wasp with competing sex-ratio distorters.</title>
        <authorList>
            <person name="Culotta J."/>
            <person name="Lindsey A.R."/>
        </authorList>
    </citation>
    <scope>NUCLEOTIDE SEQUENCE [LARGE SCALE GENOMIC DNA]</scope>
    <source>
        <strain evidence="6 7">KSX58</strain>
    </source>
</reference>
<feature type="region of interest" description="Disordered" evidence="5">
    <location>
        <begin position="264"/>
        <end position="312"/>
    </location>
</feature>
<name>A0ABD2WJG1_9HYME</name>
<organism evidence="6 7">
    <name type="scientific">Trichogramma kaykai</name>
    <dbReference type="NCBI Taxonomy" id="54128"/>
    <lineage>
        <taxon>Eukaryota</taxon>
        <taxon>Metazoa</taxon>
        <taxon>Ecdysozoa</taxon>
        <taxon>Arthropoda</taxon>
        <taxon>Hexapoda</taxon>
        <taxon>Insecta</taxon>
        <taxon>Pterygota</taxon>
        <taxon>Neoptera</taxon>
        <taxon>Endopterygota</taxon>
        <taxon>Hymenoptera</taxon>
        <taxon>Apocrita</taxon>
        <taxon>Proctotrupomorpha</taxon>
        <taxon>Chalcidoidea</taxon>
        <taxon>Trichogrammatidae</taxon>
        <taxon>Trichogramma</taxon>
    </lineage>
</organism>
<keyword evidence="3" id="KW-0804">Transcription</keyword>
<accession>A0ABD2WJG1</accession>
<dbReference type="EMBL" id="JBJJXI010000101">
    <property type="protein sequence ID" value="KAL3392972.1"/>
    <property type="molecule type" value="Genomic_DNA"/>
</dbReference>
<evidence type="ECO:0000256" key="3">
    <source>
        <dbReference type="ARBA" id="ARBA00023163"/>
    </source>
</evidence>
<feature type="region of interest" description="Disordered" evidence="5">
    <location>
        <begin position="193"/>
        <end position="251"/>
    </location>
</feature>
<evidence type="ECO:0000313" key="6">
    <source>
        <dbReference type="EMBL" id="KAL3392972.1"/>
    </source>
</evidence>
<dbReference type="Gene3D" id="3.30.1490.120">
    <property type="entry name" value="RNA polymerase Rpb7-like, N-terminal domain"/>
    <property type="match status" value="1"/>
</dbReference>
<evidence type="ECO:0000313" key="7">
    <source>
        <dbReference type="Proteomes" id="UP001627154"/>
    </source>
</evidence>
<feature type="compositionally biased region" description="Basic residues" evidence="5">
    <location>
        <begin position="279"/>
        <end position="291"/>
    </location>
</feature>
<gene>
    <name evidence="6" type="ORF">TKK_012664</name>
</gene>
<dbReference type="InterPro" id="IPR045113">
    <property type="entry name" value="Rpb7-like"/>
</dbReference>
<dbReference type="PANTHER" id="PTHR12709:SF5">
    <property type="entry name" value="DNA-DIRECTED RNA POLYMERASE I SUBUNIT RPA43"/>
    <property type="match status" value="1"/>
</dbReference>
<evidence type="ECO:0008006" key="8">
    <source>
        <dbReference type="Google" id="ProtNLM"/>
    </source>
</evidence>
<dbReference type="Gene3D" id="2.40.50.1060">
    <property type="match status" value="1"/>
</dbReference>
<evidence type="ECO:0000256" key="1">
    <source>
        <dbReference type="ARBA" id="ARBA00004123"/>
    </source>
</evidence>
<dbReference type="InterPro" id="IPR036898">
    <property type="entry name" value="RNA_pol_Rpb7-like_N_sf"/>
</dbReference>
<comment type="caution">
    <text evidence="6">The sequence shown here is derived from an EMBL/GenBank/DDBJ whole genome shotgun (WGS) entry which is preliminary data.</text>
</comment>
<proteinExistence type="predicted"/>
<dbReference type="Proteomes" id="UP001627154">
    <property type="component" value="Unassembled WGS sequence"/>
</dbReference>
<keyword evidence="4" id="KW-0539">Nucleus</keyword>
<evidence type="ECO:0000256" key="2">
    <source>
        <dbReference type="ARBA" id="ARBA00022478"/>
    </source>
</evidence>
<feature type="compositionally biased region" description="Basic and acidic residues" evidence="5">
    <location>
        <begin position="193"/>
        <end position="207"/>
    </location>
</feature>
<sequence length="312" mass="36520">MKNNKFERENIVWTNLELKKLIEDENSCVKLVRAKKHLGLLPYHLNDLNASLKESMKGFLYCYDRELGGSLLAFQKGKLLTNYGDLMGDSPFIHIDIEADFYIFQPKIGKPLKGVVNKVAPNHIGLLVHKGFNASIPKPFGNDKEWIGNTLSIDQEVAFTPTIINFNSKCPYIRGTLNESEYNFKHPKKIVPKIEFESEEEQVKRDNDSEEEEPDERDKDSEEEELVEQEEEEEEEEEGEQESEQEKETNKKILTKIKKEIKEEMQEETQAEIQENKRTEKKGKKESKKRKQREEVDEGEQEIDKRKKRRIS</sequence>
<comment type="subcellular location">
    <subcellularLocation>
        <location evidence="1">Nucleus</location>
    </subcellularLocation>
</comment>
<dbReference type="GO" id="GO:0005634">
    <property type="term" value="C:nucleus"/>
    <property type="evidence" value="ECO:0007669"/>
    <property type="project" value="UniProtKB-SubCell"/>
</dbReference>
<feature type="compositionally biased region" description="Acidic residues" evidence="5">
    <location>
        <begin position="208"/>
        <end position="243"/>
    </location>
</feature>
<dbReference type="AlphaFoldDB" id="A0ABD2WJG1"/>
<evidence type="ECO:0000256" key="4">
    <source>
        <dbReference type="ARBA" id="ARBA00023242"/>
    </source>
</evidence>
<keyword evidence="2" id="KW-0240">DNA-directed RNA polymerase</keyword>
<keyword evidence="7" id="KW-1185">Reference proteome</keyword>
<dbReference type="PANTHER" id="PTHR12709">
    <property type="entry name" value="DNA-DIRECTED RNA POLYMERASE II, III"/>
    <property type="match status" value="1"/>
</dbReference>
<evidence type="ECO:0000256" key="5">
    <source>
        <dbReference type="SAM" id="MobiDB-lite"/>
    </source>
</evidence>
<protein>
    <recommendedName>
        <fullName evidence="8">DNA-directed RNA polymerase I subunit RPA43</fullName>
    </recommendedName>
</protein>
<dbReference type="GO" id="GO:0000428">
    <property type="term" value="C:DNA-directed RNA polymerase complex"/>
    <property type="evidence" value="ECO:0007669"/>
    <property type="project" value="UniProtKB-KW"/>
</dbReference>